<dbReference type="EMBL" id="KB870807">
    <property type="protein sequence ID" value="EOA32799.1"/>
    <property type="molecule type" value="Genomic_DNA"/>
</dbReference>
<dbReference type="InterPro" id="IPR036312">
    <property type="entry name" value="Bifun_inhib/LTP/seed_sf"/>
</dbReference>
<accession>R0HSK2</accession>
<feature type="domain" description="Bifunctional inhibitor/plant lipid transfer protein/seed storage helical" evidence="2">
    <location>
        <begin position="22"/>
        <end position="94"/>
    </location>
</feature>
<dbReference type="KEGG" id="crb:17892719"/>
<dbReference type="Pfam" id="PF14368">
    <property type="entry name" value="LTP_2"/>
    <property type="match status" value="1"/>
</dbReference>
<dbReference type="OrthoDB" id="1055295at2759"/>
<keyword evidence="4" id="KW-1185">Reference proteome</keyword>
<dbReference type="PANTHER" id="PTHR33286:SF41">
    <property type="entry name" value="PROTEASE INHIBITOR_SEED STORAGE_LIPID TRANSFER FAMILY PROTEIN"/>
    <property type="match status" value="1"/>
</dbReference>
<evidence type="ECO:0000313" key="4">
    <source>
        <dbReference type="Proteomes" id="UP000029121"/>
    </source>
</evidence>
<dbReference type="AlphaFoldDB" id="R0HSK2"/>
<dbReference type="PANTHER" id="PTHR33286">
    <property type="entry name" value="BIFUNCTIONAL INHIBITOR/LIPID-TRANSFER PROTEIN/SEED STORAGE 2S ALBUMIN SUPERFAMILY PROTEIN"/>
    <property type="match status" value="1"/>
</dbReference>
<reference evidence="4" key="1">
    <citation type="journal article" date="2013" name="Nat. Genet.">
        <title>The Capsella rubella genome and the genomic consequences of rapid mating system evolution.</title>
        <authorList>
            <person name="Slotte T."/>
            <person name="Hazzouri K.M."/>
            <person name="Agren J.A."/>
            <person name="Koenig D."/>
            <person name="Maumus F."/>
            <person name="Guo Y.L."/>
            <person name="Steige K."/>
            <person name="Platts A.E."/>
            <person name="Escobar J.S."/>
            <person name="Newman L.K."/>
            <person name="Wang W."/>
            <person name="Mandakova T."/>
            <person name="Vello E."/>
            <person name="Smith L.M."/>
            <person name="Henz S.R."/>
            <person name="Steffen J."/>
            <person name="Takuno S."/>
            <person name="Brandvain Y."/>
            <person name="Coop G."/>
            <person name="Andolfatto P."/>
            <person name="Hu T.T."/>
            <person name="Blanchette M."/>
            <person name="Clark R.M."/>
            <person name="Quesneville H."/>
            <person name="Nordborg M."/>
            <person name="Gaut B.S."/>
            <person name="Lysak M.A."/>
            <person name="Jenkins J."/>
            <person name="Grimwood J."/>
            <person name="Chapman J."/>
            <person name="Prochnik S."/>
            <person name="Shu S."/>
            <person name="Rokhsar D."/>
            <person name="Schmutz J."/>
            <person name="Weigel D."/>
            <person name="Wright S.I."/>
        </authorList>
    </citation>
    <scope>NUCLEOTIDE SEQUENCE [LARGE SCALE GENOMIC DNA]</scope>
    <source>
        <strain evidence="4">cv. Monte Gargano</strain>
    </source>
</reference>
<dbReference type="InterPro" id="IPR016140">
    <property type="entry name" value="Bifunc_inhib/LTP/seed_store"/>
</dbReference>
<keyword evidence="1" id="KW-0732">Signal</keyword>
<evidence type="ECO:0000256" key="1">
    <source>
        <dbReference type="SAM" id="SignalP"/>
    </source>
</evidence>
<dbReference type="Proteomes" id="UP000029121">
    <property type="component" value="Unassembled WGS sequence"/>
</dbReference>
<dbReference type="Gene3D" id="1.10.110.10">
    <property type="entry name" value="Plant lipid-transfer and hydrophobic proteins"/>
    <property type="match status" value="1"/>
</dbReference>
<evidence type="ECO:0000313" key="3">
    <source>
        <dbReference type="EMBL" id="EOA32799.1"/>
    </source>
</evidence>
<protein>
    <recommendedName>
        <fullName evidence="2">Bifunctional inhibitor/plant lipid transfer protein/seed storage helical domain-containing protein</fullName>
    </recommendedName>
</protein>
<feature type="signal peptide" evidence="1">
    <location>
        <begin position="1"/>
        <end position="17"/>
    </location>
</feature>
<proteinExistence type="predicted"/>
<sequence length="108" mass="12159">MKMFTIIFILLVVRTSSLRPYHGCTRDKTYEDLVYCSPSLRLNSPFIPPIPQCCKNLKIDKMRCLCNAVNSQFIQVFDVQKLNKLSHACGNLLIPGSYCGLYKVPGGA</sequence>
<dbReference type="SUPFAM" id="SSF47699">
    <property type="entry name" value="Bifunctional inhibitor/lipid-transfer protein/seed storage 2S albumin"/>
    <property type="match status" value="1"/>
</dbReference>
<organism evidence="3 4">
    <name type="scientific">Capsella rubella</name>
    <dbReference type="NCBI Taxonomy" id="81985"/>
    <lineage>
        <taxon>Eukaryota</taxon>
        <taxon>Viridiplantae</taxon>
        <taxon>Streptophyta</taxon>
        <taxon>Embryophyta</taxon>
        <taxon>Tracheophyta</taxon>
        <taxon>Spermatophyta</taxon>
        <taxon>Magnoliopsida</taxon>
        <taxon>eudicotyledons</taxon>
        <taxon>Gunneridae</taxon>
        <taxon>Pentapetalae</taxon>
        <taxon>rosids</taxon>
        <taxon>malvids</taxon>
        <taxon>Brassicales</taxon>
        <taxon>Brassicaceae</taxon>
        <taxon>Camelineae</taxon>
        <taxon>Capsella</taxon>
    </lineage>
</organism>
<name>R0HSK2_9BRAS</name>
<evidence type="ECO:0000259" key="2">
    <source>
        <dbReference type="Pfam" id="PF14368"/>
    </source>
</evidence>
<feature type="chain" id="PRO_5004341930" description="Bifunctional inhibitor/plant lipid transfer protein/seed storage helical domain-containing protein" evidence="1">
    <location>
        <begin position="18"/>
        <end position="108"/>
    </location>
</feature>
<gene>
    <name evidence="3" type="ORF">CARUB_v10016110mg</name>
</gene>